<feature type="domain" description="F-box" evidence="1">
    <location>
        <begin position="9"/>
        <end position="52"/>
    </location>
</feature>
<evidence type="ECO:0000259" key="1">
    <source>
        <dbReference type="SMART" id="SM00256"/>
    </source>
</evidence>
<dbReference type="InterPro" id="IPR001810">
    <property type="entry name" value="F-box_dom"/>
</dbReference>
<dbReference type="Pfam" id="PF00646">
    <property type="entry name" value="F-box"/>
    <property type="match status" value="1"/>
</dbReference>
<dbReference type="PANTHER" id="PTHR32133:SF285">
    <property type="entry name" value="F-BOX DOMAIN-CONTAINING PROTEIN"/>
    <property type="match status" value="1"/>
</dbReference>
<protein>
    <recommendedName>
        <fullName evidence="1">F-box domain-containing protein</fullName>
    </recommendedName>
</protein>
<gene>
    <name evidence="2" type="ORF">URODEC1_LOCUS106873</name>
</gene>
<evidence type="ECO:0000313" key="2">
    <source>
        <dbReference type="EMBL" id="CAL5077918.1"/>
    </source>
</evidence>
<dbReference type="PANTHER" id="PTHR32133">
    <property type="entry name" value="OS07G0120400 PROTEIN"/>
    <property type="match status" value="1"/>
</dbReference>
<dbReference type="SUPFAM" id="SSF81383">
    <property type="entry name" value="F-box domain"/>
    <property type="match status" value="1"/>
</dbReference>
<dbReference type="SMART" id="SM00256">
    <property type="entry name" value="FBOX"/>
    <property type="match status" value="1"/>
</dbReference>
<evidence type="ECO:0000313" key="3">
    <source>
        <dbReference type="Proteomes" id="UP001497457"/>
    </source>
</evidence>
<dbReference type="EMBL" id="OZ075117">
    <property type="protein sequence ID" value="CAL5077918.1"/>
    <property type="molecule type" value="Genomic_DNA"/>
</dbReference>
<accession>A0ABC9FNK8</accession>
<dbReference type="AlphaFoldDB" id="A0ABC9FNK8"/>
<proteinExistence type="predicted"/>
<keyword evidence="3" id="KW-1185">Reference proteome</keyword>
<name>A0ABC9FNK8_9POAL</name>
<reference evidence="2" key="1">
    <citation type="submission" date="2024-10" db="EMBL/GenBank/DDBJ databases">
        <authorList>
            <person name="Ryan C."/>
        </authorList>
    </citation>
    <scope>NUCLEOTIDE SEQUENCE [LARGE SCALE GENOMIC DNA]</scope>
</reference>
<dbReference type="InterPro" id="IPR036047">
    <property type="entry name" value="F-box-like_dom_sf"/>
</dbReference>
<organism evidence="2 3">
    <name type="scientific">Urochloa decumbens</name>
    <dbReference type="NCBI Taxonomy" id="240449"/>
    <lineage>
        <taxon>Eukaryota</taxon>
        <taxon>Viridiplantae</taxon>
        <taxon>Streptophyta</taxon>
        <taxon>Embryophyta</taxon>
        <taxon>Tracheophyta</taxon>
        <taxon>Spermatophyta</taxon>
        <taxon>Magnoliopsida</taxon>
        <taxon>Liliopsida</taxon>
        <taxon>Poales</taxon>
        <taxon>Poaceae</taxon>
        <taxon>PACMAD clade</taxon>
        <taxon>Panicoideae</taxon>
        <taxon>Panicodae</taxon>
        <taxon>Paniceae</taxon>
        <taxon>Melinidinae</taxon>
        <taxon>Urochloa</taxon>
    </lineage>
</organism>
<dbReference type="Proteomes" id="UP001497457">
    <property type="component" value="Chromosome 7b"/>
</dbReference>
<sequence length="377" mass="42228">MAAPPAALLLDELVEEILLRFPPDDPARLFAAALVCKRWCRLITGRGFRRRFRELHRAPPLLGFLFNSYGSRFGFVPTSSFRPRNNSDHSALRAIHSGHGRVLLRHWQGEHRRREPFVVWDPLTDEHQELPMGPVCPELDMLSWSAAVLCTVSDRCDHLDCHRGPFLVVSMGQTYKNTLTSCVYSSEAGSWSEPVSVHAQGHRLCRFELGNVVLVGKALYFKLFLSATEMVKYDLVTRKMSQICISAVSQQHPAVAKLTATDDGRLGCAFVRDYREAARLDLWSRKHGGPDEELTWEQSRVIELGTLLPIDAISVQPVVAGFADNGVGVILIRTCVGDFTIDLRSGTVKKAGESRGYHDFLVPYVSFCTPGKYLISF</sequence>